<sequence length="121" mass="12920">MSVAADPWASAAEAITATAEATTMAMTERRETLGRRVGMTGGPTAVLRVETKISHREAKPSLILLLAPICTPQIDRNGASVDYGSKALELLELRDGVREAINSALDEEMFVDPKALLVGKI</sequence>
<dbReference type="EMBL" id="LR862149">
    <property type="protein sequence ID" value="CAD1831472.1"/>
    <property type="molecule type" value="Genomic_DNA"/>
</dbReference>
<gene>
    <name evidence="1" type="ORF">CB5_LOCUS14683</name>
</gene>
<accession>A0A6V7PKQ3</accession>
<reference evidence="1" key="1">
    <citation type="submission" date="2020-07" db="EMBL/GenBank/DDBJ databases">
        <authorList>
            <person name="Lin J."/>
        </authorList>
    </citation>
    <scope>NUCLEOTIDE SEQUENCE</scope>
</reference>
<dbReference type="AlphaFoldDB" id="A0A6V7PKQ3"/>
<organism evidence="1">
    <name type="scientific">Ananas comosus var. bracteatus</name>
    <name type="common">red pineapple</name>
    <dbReference type="NCBI Taxonomy" id="296719"/>
    <lineage>
        <taxon>Eukaryota</taxon>
        <taxon>Viridiplantae</taxon>
        <taxon>Streptophyta</taxon>
        <taxon>Embryophyta</taxon>
        <taxon>Tracheophyta</taxon>
        <taxon>Spermatophyta</taxon>
        <taxon>Magnoliopsida</taxon>
        <taxon>Liliopsida</taxon>
        <taxon>Poales</taxon>
        <taxon>Bromeliaceae</taxon>
        <taxon>Bromelioideae</taxon>
        <taxon>Ananas</taxon>
    </lineage>
</organism>
<name>A0A6V7PKQ3_ANACO</name>
<protein>
    <submittedName>
        <fullName evidence="1">Uncharacterized protein</fullName>
    </submittedName>
</protein>
<proteinExistence type="predicted"/>
<evidence type="ECO:0000313" key="1">
    <source>
        <dbReference type="EMBL" id="CAD1831472.1"/>
    </source>
</evidence>